<dbReference type="Pfam" id="PF09844">
    <property type="entry name" value="DUF2071"/>
    <property type="match status" value="1"/>
</dbReference>
<dbReference type="AlphaFoldDB" id="A0A0H2XR30"/>
<reference evidence="1" key="1">
    <citation type="submission" date="2006-05" db="EMBL/GenBank/DDBJ databases">
        <title>Complete sequence of chromosome 1 of Burkholderia cenocepacia AU 1054.</title>
        <authorList>
            <consortium name="US DOE Joint Genome Institute"/>
            <person name="Copeland A."/>
            <person name="Lucas S."/>
            <person name="Lapidus A."/>
            <person name="Barry K."/>
            <person name="Detter J.C."/>
            <person name="Glavina del Rio T."/>
            <person name="Hammon N."/>
            <person name="Israni S."/>
            <person name="Dalin E."/>
            <person name="Tice H."/>
            <person name="Pitluck S."/>
            <person name="Chain P."/>
            <person name="Malfatti S."/>
            <person name="Shin M."/>
            <person name="Vergez L."/>
            <person name="Schmutz J."/>
            <person name="Larimer F."/>
            <person name="Land M."/>
            <person name="Hauser L."/>
            <person name="Kyrpides N."/>
            <person name="Lykidis A."/>
            <person name="LiPuma J.J."/>
            <person name="Konstantinidis K."/>
            <person name="Tiedje J.M."/>
            <person name="Richardson P."/>
        </authorList>
    </citation>
    <scope>NUCLEOTIDE SEQUENCE [LARGE SCALE GENOMIC DNA]</scope>
    <source>
        <strain evidence="1">AU 1054</strain>
    </source>
</reference>
<accession>A0A0H2XR30</accession>
<dbReference type="InterPro" id="IPR018644">
    <property type="entry name" value="DUF2071"/>
</dbReference>
<proteinExistence type="predicted"/>
<dbReference type="EMBL" id="CP000378">
    <property type="protein sequence ID" value="ABF76450.1"/>
    <property type="molecule type" value="Genomic_DNA"/>
</dbReference>
<name>A0A0H2XR30_BURO1</name>
<evidence type="ECO:0000313" key="1">
    <source>
        <dbReference type="EMBL" id="ABF76450.1"/>
    </source>
</evidence>
<protein>
    <submittedName>
        <fullName evidence="1">Uncharacterized protein</fullName>
    </submittedName>
</protein>
<sequence length="288" mass="31351">MPAMRYDNAFVYPSTGLAGRIANRIVASGPLLRARRAVLSRLPFLQLASDVEQVVYCTWIVDVAAVAHLVPRGVTLASRGGRTPFTTLTYRHRHFGPRLAGPLRRVFPSPLQSNWRLYVDTLPHGAPAGRTVLFVKNVFDHPLYALGSRLFSDALPSHLARPFTHAARDGRYDTRLAGSGGSAPDFRCTAEASHDRTLPDAFAPFFDDWRAAVAALSLQHAAVAHVEDCDRLAHASIDLPIDVDAVRPLKMVGPTGGGDFLARIGATGEPLCFVVPDVAFRVLSERLL</sequence>
<gene>
    <name evidence="1" type="ordered locus">Bcen_1545</name>
</gene>
<dbReference type="HOGENOM" id="CLU_085615_0_0_4"/>
<organism evidence="1">
    <name type="scientific">Burkholderia orbicola (strain AU 1054)</name>
    <dbReference type="NCBI Taxonomy" id="331271"/>
    <lineage>
        <taxon>Bacteria</taxon>
        <taxon>Pseudomonadati</taxon>
        <taxon>Pseudomonadota</taxon>
        <taxon>Betaproteobacteria</taxon>
        <taxon>Burkholderiales</taxon>
        <taxon>Burkholderiaceae</taxon>
        <taxon>Burkholderia</taxon>
        <taxon>Burkholderia cepacia complex</taxon>
        <taxon>Burkholderia orbicola</taxon>
    </lineage>
</organism>